<dbReference type="RefSeq" id="WP_161869772.1">
    <property type="nucleotide sequence ID" value="NZ_MAEI02000001.1"/>
</dbReference>
<dbReference type="Proteomes" id="UP001429357">
    <property type="component" value="Unassembled WGS sequence"/>
</dbReference>
<keyword evidence="2" id="KW-1185">Reference proteome</keyword>
<organism evidence="1 2">
    <name type="scientific">Enterococcus diestrammenae</name>
    <dbReference type="NCBI Taxonomy" id="1155073"/>
    <lineage>
        <taxon>Bacteria</taxon>
        <taxon>Bacillati</taxon>
        <taxon>Bacillota</taxon>
        <taxon>Bacilli</taxon>
        <taxon>Lactobacillales</taxon>
        <taxon>Enterococcaceae</taxon>
        <taxon>Enterococcus</taxon>
    </lineage>
</organism>
<protein>
    <recommendedName>
        <fullName evidence="3">Antitoxin SocA-like Panacea domain-containing protein</fullName>
    </recommendedName>
</protein>
<dbReference type="EMBL" id="MAEI02000001">
    <property type="protein sequence ID" value="MEO1782724.1"/>
    <property type="molecule type" value="Genomic_DNA"/>
</dbReference>
<reference evidence="1 2" key="2">
    <citation type="submission" date="2024-02" db="EMBL/GenBank/DDBJ databases">
        <title>The Genome Sequence of Enterococcus diestrammenae JM9A.</title>
        <authorList>
            <person name="Earl A."/>
            <person name="Manson A."/>
            <person name="Gilmore M."/>
            <person name="Sanders J."/>
            <person name="Shea T."/>
            <person name="Howe W."/>
            <person name="Livny J."/>
            <person name="Cuomo C."/>
            <person name="Neafsey D."/>
            <person name="Birren B."/>
        </authorList>
    </citation>
    <scope>NUCLEOTIDE SEQUENCE [LARGE SCALE GENOMIC DNA]</scope>
    <source>
        <strain evidence="1 2">JM9A</strain>
    </source>
</reference>
<gene>
    <name evidence="1" type="ORF">BAU18_002339</name>
</gene>
<sequence>MNEQYVFPEKNKLVKYLYSKLDNPTQIKVQKTLYLLYAFYGATYGRLASNTEETEFEDQNYPKELFPAKFEAWRYGPVEADVYRDEKSGCFDTPDEDFTIAKNSAEMNNVIEFSDNIISQTNNIDDFSLVDRTHQDFAWKDKYEPGISHISMENEEIVDEYVKRYI</sequence>
<reference evidence="2" key="1">
    <citation type="submission" date="2016-06" db="EMBL/GenBank/DDBJ databases">
        <title>Four novel species of enterococci isolated from chicken manure.</title>
        <authorList>
            <person name="Van Tyne D."/>
        </authorList>
    </citation>
    <scope>NUCLEOTIDE SEQUENCE [LARGE SCALE GENOMIC DNA]</scope>
    <source>
        <strain evidence="2">JM9A</strain>
    </source>
</reference>
<comment type="caution">
    <text evidence="1">The sequence shown here is derived from an EMBL/GenBank/DDBJ whole genome shotgun (WGS) entry which is preliminary data.</text>
</comment>
<evidence type="ECO:0000313" key="1">
    <source>
        <dbReference type="EMBL" id="MEO1782724.1"/>
    </source>
</evidence>
<name>A0ABV0F3T1_9ENTE</name>
<accession>A0ABV0F3T1</accession>
<proteinExistence type="predicted"/>
<evidence type="ECO:0008006" key="3">
    <source>
        <dbReference type="Google" id="ProtNLM"/>
    </source>
</evidence>
<evidence type="ECO:0000313" key="2">
    <source>
        <dbReference type="Proteomes" id="UP001429357"/>
    </source>
</evidence>